<evidence type="ECO:0000256" key="9">
    <source>
        <dbReference type="ARBA" id="ARBA00023157"/>
    </source>
</evidence>
<dbReference type="GO" id="GO:0007338">
    <property type="term" value="P:single fertilization"/>
    <property type="evidence" value="ECO:0007669"/>
    <property type="project" value="UniProtKB-KW"/>
</dbReference>
<evidence type="ECO:0000256" key="7">
    <source>
        <dbReference type="ARBA" id="ARBA00023121"/>
    </source>
</evidence>
<evidence type="ECO:0000256" key="11">
    <source>
        <dbReference type="SAM" id="Phobius"/>
    </source>
</evidence>
<keyword evidence="9" id="KW-1015">Disulfide bond</keyword>
<evidence type="ECO:0000313" key="14">
    <source>
        <dbReference type="EMBL" id="KAL3287603.1"/>
    </source>
</evidence>
<evidence type="ECO:0000256" key="6">
    <source>
        <dbReference type="ARBA" id="ARBA00022989"/>
    </source>
</evidence>
<feature type="transmembrane region" description="Helical" evidence="11">
    <location>
        <begin position="809"/>
        <end position="827"/>
    </location>
</feature>
<feature type="transmembrane region" description="Helical" evidence="11">
    <location>
        <begin position="889"/>
        <end position="911"/>
    </location>
</feature>
<evidence type="ECO:0000256" key="10">
    <source>
        <dbReference type="ARBA" id="ARBA00023279"/>
    </source>
</evidence>
<evidence type="ECO:0000256" key="2">
    <source>
        <dbReference type="ARBA" id="ARBA00010929"/>
    </source>
</evidence>
<dbReference type="GO" id="GO:0005886">
    <property type="term" value="C:plasma membrane"/>
    <property type="evidence" value="ECO:0007669"/>
    <property type="project" value="UniProtKB-SubCell"/>
</dbReference>
<feature type="chain" id="PRO_5044834488" description="Generative cell specific-1/HAP2 domain-containing protein" evidence="12">
    <location>
        <begin position="33"/>
        <end position="986"/>
    </location>
</feature>
<dbReference type="Proteomes" id="UP001516400">
    <property type="component" value="Unassembled WGS sequence"/>
</dbReference>
<accession>A0ABD2PA65</accession>
<comment type="caution">
    <text evidence="14">The sequence shown here is derived from an EMBL/GenBank/DDBJ whole genome shotgun (WGS) entry which is preliminary data.</text>
</comment>
<feature type="domain" description="Generative cell specific-1/HAP2" evidence="13">
    <location>
        <begin position="100"/>
        <end position="227"/>
    </location>
</feature>
<keyword evidence="8 11" id="KW-0472">Membrane</keyword>
<evidence type="ECO:0000259" key="13">
    <source>
        <dbReference type="Pfam" id="PF10699"/>
    </source>
</evidence>
<dbReference type="EMBL" id="JABFTP020000185">
    <property type="protein sequence ID" value="KAL3287603.1"/>
    <property type="molecule type" value="Genomic_DNA"/>
</dbReference>
<comment type="subcellular location">
    <subcellularLocation>
        <location evidence="1">Cell membrane</location>
        <topology evidence="1">Single-pass type I membrane protein</topology>
    </subcellularLocation>
</comment>
<gene>
    <name evidence="14" type="ORF">HHI36_002073</name>
</gene>
<keyword evidence="15" id="KW-1185">Reference proteome</keyword>
<dbReference type="InterPro" id="IPR040326">
    <property type="entry name" value="HAP2/GCS1"/>
</dbReference>
<proteinExistence type="inferred from homology"/>
<feature type="signal peptide" evidence="12">
    <location>
        <begin position="1"/>
        <end position="32"/>
    </location>
</feature>
<feature type="domain" description="Generative cell specific-1/HAP2" evidence="13">
    <location>
        <begin position="393"/>
        <end position="753"/>
    </location>
</feature>
<protein>
    <recommendedName>
        <fullName evidence="13">Generative cell specific-1/HAP2 domain-containing protein</fullName>
    </recommendedName>
</protein>
<keyword evidence="5 12" id="KW-0732">Signal</keyword>
<keyword evidence="4 11" id="KW-0812">Transmembrane</keyword>
<evidence type="ECO:0000256" key="4">
    <source>
        <dbReference type="ARBA" id="ARBA00022692"/>
    </source>
</evidence>
<evidence type="ECO:0000256" key="12">
    <source>
        <dbReference type="SAM" id="SignalP"/>
    </source>
</evidence>
<sequence>MCLLPHFKLLQSPLYIHLLILSLNLLYNDTLQTEMDFQKEWEEEKRSCCHSNSPSFEIRAIMIPCSVKYCPCSNIPGQTTSPKPPDFVSETSEDSCSISNCTKKLIITVKMTNIGPTRCKSQYVVVDHVYDPSSEHKQRLLYPYVLKINQKPIMQTYTLHKECSVNEKSTELVLNKNDKDYKGCKVTGEDTTCQKVYYKNKPVPYSAGFCCSCEDDELANELEKFDNEQKLLEETMKNQSITSGAKTTNAPKTNVKRDISSEKSHAMKLFTEKCHRTSQKPKHQFVEKELSKIEQILNAYHESDFGADIEKTPIHIRRKEDSETVDKIDMKNELQAPKKIQKKKTKKKVKEDPVVVEDYLKNNIEDLKTGFCEPPDNNTNNDTCFKEEFNETSPYLHPRGGQDCSNKTCPSDVDPQQFHQSTHCLIFSKLWYTVYKLGKPEIFHELTLEIFEKHEDLMGHVLWKDITDGKPLVLGTLKGDDTDLSETVWAGYVGQEPPQHAFGLDSELHRLLVPEPLETCQARKYPELKGGPYEWLVIPNYMISYDGSRCDKVGVGYEAFVKQPDRCNMPRGTCLKNQPKDLWCHDHVLEEKGKTGSYFLKYYGFLPSNPIQNSSDECENLTLYFRGAYINTLNIELKTDYNLVLRPNAAAAITEVYVDSTNYIKSTITVKITNTGLVQGVFLVALTDCPLDMPASFNNIQTRAAMIPPQHQHTFIIEIMCSLPEKKFYCSVEAKNIKNELLAFRRIRFQRSDRCICIWHCVCTCLEADGGLKCQPLPFDHYNAAGFHGGLPVAADYVRFTLIEELMTLLYHLFLTMTFILVLMGIIKGIIGIFYKPIGEWGLCSMLGLPKPMKSYHEKSLRGREVVYDICGWPIHPDTKKRVRNASMIVEFCINAIFFLIYPLVMINVIVRRMCFVEASDESDKQPCCLCGQKHETGECPSLGILKGLGFYKKNKKSRKCPSYQKKYRDMCVQYSSQEIVDCSCY</sequence>
<evidence type="ECO:0000313" key="15">
    <source>
        <dbReference type="Proteomes" id="UP001516400"/>
    </source>
</evidence>
<keyword evidence="3" id="KW-1003">Cell membrane</keyword>
<keyword evidence="10" id="KW-0278">Fertilization</keyword>
<name>A0ABD2PA65_9CUCU</name>
<dbReference type="Pfam" id="PF10699">
    <property type="entry name" value="HAP2-GCS1"/>
    <property type="match status" value="2"/>
</dbReference>
<reference evidence="14 15" key="1">
    <citation type="journal article" date="2021" name="BMC Biol.">
        <title>Horizontally acquired antibacterial genes associated with adaptive radiation of ladybird beetles.</title>
        <authorList>
            <person name="Li H.S."/>
            <person name="Tang X.F."/>
            <person name="Huang Y.H."/>
            <person name="Xu Z.Y."/>
            <person name="Chen M.L."/>
            <person name="Du X.Y."/>
            <person name="Qiu B.Y."/>
            <person name="Chen P.T."/>
            <person name="Zhang W."/>
            <person name="Slipinski A."/>
            <person name="Escalona H.E."/>
            <person name="Waterhouse R.M."/>
            <person name="Zwick A."/>
            <person name="Pang H."/>
        </authorList>
    </citation>
    <scope>NUCLEOTIDE SEQUENCE [LARGE SCALE GENOMIC DNA]</scope>
    <source>
        <strain evidence="14">SYSU2018</strain>
    </source>
</reference>
<dbReference type="PANTHER" id="PTHR31764:SF0">
    <property type="entry name" value="GENERATIVE CELL SPECIFIC-1_HAP2 DOMAIN-CONTAINING PROTEIN"/>
    <property type="match status" value="1"/>
</dbReference>
<dbReference type="AlphaFoldDB" id="A0ABD2PA65"/>
<evidence type="ECO:0000256" key="8">
    <source>
        <dbReference type="ARBA" id="ARBA00023136"/>
    </source>
</evidence>
<evidence type="ECO:0000256" key="1">
    <source>
        <dbReference type="ARBA" id="ARBA00004251"/>
    </source>
</evidence>
<keyword evidence="7" id="KW-0446">Lipid-binding</keyword>
<comment type="similarity">
    <text evidence="2">Belongs to the HAP2/GCS1 family.</text>
</comment>
<dbReference type="PANTHER" id="PTHR31764">
    <property type="entry name" value="PROTEIN HAPLESS 2"/>
    <property type="match status" value="1"/>
</dbReference>
<organism evidence="14 15">
    <name type="scientific">Cryptolaemus montrouzieri</name>
    <dbReference type="NCBI Taxonomy" id="559131"/>
    <lineage>
        <taxon>Eukaryota</taxon>
        <taxon>Metazoa</taxon>
        <taxon>Ecdysozoa</taxon>
        <taxon>Arthropoda</taxon>
        <taxon>Hexapoda</taxon>
        <taxon>Insecta</taxon>
        <taxon>Pterygota</taxon>
        <taxon>Neoptera</taxon>
        <taxon>Endopterygota</taxon>
        <taxon>Coleoptera</taxon>
        <taxon>Polyphaga</taxon>
        <taxon>Cucujiformia</taxon>
        <taxon>Coccinelloidea</taxon>
        <taxon>Coccinellidae</taxon>
        <taxon>Scymninae</taxon>
        <taxon>Scymnini</taxon>
        <taxon>Cryptolaemus</taxon>
    </lineage>
</organism>
<evidence type="ECO:0000256" key="3">
    <source>
        <dbReference type="ARBA" id="ARBA00022475"/>
    </source>
</evidence>
<dbReference type="InterPro" id="IPR018928">
    <property type="entry name" value="HAP2/GCS1_dom"/>
</dbReference>
<dbReference type="GO" id="GO:0008289">
    <property type="term" value="F:lipid binding"/>
    <property type="evidence" value="ECO:0007669"/>
    <property type="project" value="UniProtKB-KW"/>
</dbReference>
<evidence type="ECO:0000256" key="5">
    <source>
        <dbReference type="ARBA" id="ARBA00022729"/>
    </source>
</evidence>
<keyword evidence="6 11" id="KW-1133">Transmembrane helix</keyword>